<dbReference type="Proteomes" id="UP000230423">
    <property type="component" value="Unassembled WGS sequence"/>
</dbReference>
<organism evidence="6 7">
    <name type="scientific">Teladorsagia circumcincta</name>
    <name type="common">Brown stomach worm</name>
    <name type="synonym">Ostertagia circumcincta</name>
    <dbReference type="NCBI Taxonomy" id="45464"/>
    <lineage>
        <taxon>Eukaryota</taxon>
        <taxon>Metazoa</taxon>
        <taxon>Ecdysozoa</taxon>
        <taxon>Nematoda</taxon>
        <taxon>Chromadorea</taxon>
        <taxon>Rhabditida</taxon>
        <taxon>Rhabditina</taxon>
        <taxon>Rhabditomorpha</taxon>
        <taxon>Strongyloidea</taxon>
        <taxon>Trichostrongylidae</taxon>
        <taxon>Teladorsagia</taxon>
    </lineage>
</organism>
<dbReference type="Gene3D" id="1.10.10.60">
    <property type="entry name" value="Homeodomain-like"/>
    <property type="match status" value="1"/>
</dbReference>
<evidence type="ECO:0000256" key="3">
    <source>
        <dbReference type="RuleBase" id="RU000682"/>
    </source>
</evidence>
<dbReference type="InterPro" id="IPR042247">
    <property type="entry name" value="TLX1/2/3"/>
</dbReference>
<keyword evidence="3 6" id="KW-0371">Homeobox</keyword>
<evidence type="ECO:0000259" key="5">
    <source>
        <dbReference type="Pfam" id="PF00046"/>
    </source>
</evidence>
<reference evidence="6 7" key="1">
    <citation type="submission" date="2015-09" db="EMBL/GenBank/DDBJ databases">
        <title>Draft genome of the parasitic nematode Teladorsagia circumcincta isolate WARC Sus (inbred).</title>
        <authorList>
            <person name="Mitreva M."/>
        </authorList>
    </citation>
    <scope>NUCLEOTIDE SEQUENCE [LARGE SCALE GENOMIC DNA]</scope>
    <source>
        <strain evidence="6 7">S</strain>
    </source>
</reference>
<dbReference type="GO" id="GO:0048513">
    <property type="term" value="P:animal organ development"/>
    <property type="evidence" value="ECO:0007669"/>
    <property type="project" value="TreeGrafter"/>
</dbReference>
<evidence type="ECO:0000313" key="7">
    <source>
        <dbReference type="Proteomes" id="UP000230423"/>
    </source>
</evidence>
<keyword evidence="3" id="KW-0539">Nucleus</keyword>
<dbReference type="OrthoDB" id="6159439at2759"/>
<dbReference type="InterPro" id="IPR001356">
    <property type="entry name" value="HD"/>
</dbReference>
<keyword evidence="7" id="KW-1185">Reference proteome</keyword>
<accession>A0A2G9V579</accession>
<dbReference type="GO" id="GO:0000981">
    <property type="term" value="F:DNA-binding transcription factor activity, RNA polymerase II-specific"/>
    <property type="evidence" value="ECO:0007669"/>
    <property type="project" value="TreeGrafter"/>
</dbReference>
<dbReference type="SUPFAM" id="SSF46689">
    <property type="entry name" value="Homeodomain-like"/>
    <property type="match status" value="1"/>
</dbReference>
<gene>
    <name evidence="6" type="ORF">TELCIR_00305</name>
</gene>
<comment type="subcellular location">
    <subcellularLocation>
        <location evidence="1 3">Nucleus</location>
    </subcellularLocation>
</comment>
<dbReference type="PANTHER" id="PTHR45921:SF6">
    <property type="entry name" value="C15"/>
    <property type="match status" value="1"/>
</dbReference>
<evidence type="ECO:0000313" key="6">
    <source>
        <dbReference type="EMBL" id="PIO77598.1"/>
    </source>
</evidence>
<evidence type="ECO:0000256" key="2">
    <source>
        <dbReference type="ARBA" id="ARBA00022473"/>
    </source>
</evidence>
<feature type="compositionally biased region" description="Polar residues" evidence="4">
    <location>
        <begin position="63"/>
        <end position="73"/>
    </location>
</feature>
<dbReference type="EMBL" id="KZ344992">
    <property type="protein sequence ID" value="PIO77598.1"/>
    <property type="molecule type" value="Genomic_DNA"/>
</dbReference>
<name>A0A2G9V579_TELCI</name>
<dbReference type="PANTHER" id="PTHR45921">
    <property type="entry name" value="IP01054P"/>
    <property type="match status" value="1"/>
</dbReference>
<protein>
    <submittedName>
        <fullName evidence="6">Homeobox domain protein</fullName>
    </submittedName>
</protein>
<keyword evidence="3 6" id="KW-0238">DNA-binding</keyword>
<evidence type="ECO:0000256" key="1">
    <source>
        <dbReference type="ARBA" id="ARBA00004123"/>
    </source>
</evidence>
<dbReference type="InterPro" id="IPR009057">
    <property type="entry name" value="Homeodomain-like_sf"/>
</dbReference>
<sequence length="73" mass="8482">MAVVVDGSNCRRREVVVRIKTREVMDPMQIAMLEQRFASQKYLNSVERSSLAEELKMSDAQDTKQQMTKVDKF</sequence>
<dbReference type="GO" id="GO:0000978">
    <property type="term" value="F:RNA polymerase II cis-regulatory region sequence-specific DNA binding"/>
    <property type="evidence" value="ECO:0007669"/>
    <property type="project" value="TreeGrafter"/>
</dbReference>
<feature type="region of interest" description="Disordered" evidence="4">
    <location>
        <begin position="54"/>
        <end position="73"/>
    </location>
</feature>
<feature type="domain" description="Homeobox" evidence="5">
    <location>
        <begin position="20"/>
        <end position="61"/>
    </location>
</feature>
<proteinExistence type="predicted"/>
<dbReference type="AlphaFoldDB" id="A0A2G9V579"/>
<evidence type="ECO:0000256" key="4">
    <source>
        <dbReference type="SAM" id="MobiDB-lite"/>
    </source>
</evidence>
<dbReference type="Pfam" id="PF00046">
    <property type="entry name" value="Homeodomain"/>
    <property type="match status" value="1"/>
</dbReference>
<dbReference type="GO" id="GO:0005634">
    <property type="term" value="C:nucleus"/>
    <property type="evidence" value="ECO:0007669"/>
    <property type="project" value="UniProtKB-SubCell"/>
</dbReference>
<keyword evidence="2" id="KW-0217">Developmental protein</keyword>